<evidence type="ECO:0000259" key="1">
    <source>
        <dbReference type="PROSITE" id="PS50093"/>
    </source>
</evidence>
<gene>
    <name evidence="2" type="ORF">IPO85_17125</name>
</gene>
<dbReference type="InterPro" id="IPR000601">
    <property type="entry name" value="PKD_dom"/>
</dbReference>
<proteinExistence type="predicted"/>
<organism evidence="2 3">
    <name type="scientific">Candidatus Defluviibacterium haderslevense</name>
    <dbReference type="NCBI Taxonomy" id="2981993"/>
    <lineage>
        <taxon>Bacteria</taxon>
        <taxon>Pseudomonadati</taxon>
        <taxon>Bacteroidota</taxon>
        <taxon>Saprospiria</taxon>
        <taxon>Saprospirales</taxon>
        <taxon>Saprospiraceae</taxon>
        <taxon>Candidatus Defluviibacterium</taxon>
    </lineage>
</organism>
<protein>
    <submittedName>
        <fullName evidence="2">Gliding motility-associated C-terminal domain-containing protein</fullName>
    </submittedName>
</protein>
<dbReference type="Proteomes" id="UP000808349">
    <property type="component" value="Unassembled WGS sequence"/>
</dbReference>
<reference evidence="2 3" key="1">
    <citation type="submission" date="2020-10" db="EMBL/GenBank/DDBJ databases">
        <title>Connecting structure to function with the recovery of over 1000 high-quality activated sludge metagenome-assembled genomes encoding full-length rRNA genes using long-read sequencing.</title>
        <authorList>
            <person name="Singleton C.M."/>
            <person name="Petriglieri F."/>
            <person name="Kristensen J.M."/>
            <person name="Kirkegaard R.H."/>
            <person name="Michaelsen T.Y."/>
            <person name="Andersen M.H."/>
            <person name="Karst S.M."/>
            <person name="Dueholm M.S."/>
            <person name="Nielsen P.H."/>
            <person name="Albertsen M."/>
        </authorList>
    </citation>
    <scope>NUCLEOTIDE SEQUENCE [LARGE SCALE GENOMIC DNA]</scope>
    <source>
        <strain evidence="2">Ribe_18-Q3-R11-54_BAT3C.373</strain>
    </source>
</reference>
<dbReference type="InterPro" id="IPR026341">
    <property type="entry name" value="T9SS_type_B"/>
</dbReference>
<dbReference type="Pfam" id="PF13585">
    <property type="entry name" value="CHU_C"/>
    <property type="match status" value="1"/>
</dbReference>
<dbReference type="AlphaFoldDB" id="A0A9D7XJ01"/>
<feature type="domain" description="PKD" evidence="1">
    <location>
        <begin position="467"/>
        <end position="548"/>
    </location>
</feature>
<dbReference type="EMBL" id="JADKFW010000017">
    <property type="protein sequence ID" value="MBK9719203.1"/>
    <property type="molecule type" value="Genomic_DNA"/>
</dbReference>
<sequence>MNVWVMVMQGKILLKEFTEFISLCIEIADPKVMLQDLINPLGFTIWRKNANGTYTNTKQNNNPEYSINNLKNRPTLVDPPIYPCLILPPDICVEKGDYYYDVELPIINQEYVVVWQRCCRNSTISNIQMPDATGITFSVSIHPEAQKTCGSSPRFKNFPPTVICVNEPFSFDHAATDKEGDLLIYSFCPPLAGGGRGGGNGCSATIPSPDCPPPFTEVSFRAPMYSYLFPLTGNPPMTINSITGEITGEPDLIGQFVISVCVSEYRSGVLLSTVRRDFQFNVASCTGTVVAQLDNGVPMGKKDRSILLCNSDQLTMKNSSYQQQFISDILWEYENGGQIETSTVWNPTIKFKEGGLHNGRFILNPGTNCSDTVNFVANVINDLKPDFSFTYDSCHVGPVQFRDTSSSSYSTITNWNWDFGDGFLGFQKNVDLQYVYPDRYTIKLQIKDNFGCVNQIQKPLVWYPSPEVVIFEPSIKAGCVPLKVNFRNISFPTDNSYTFNWKFGDGDEAQGISVDHVFDSIGNYDLKLEVTSPIGCYNEGTFTNVVQVYPPPTAEWMIDRNVLDIKDPIVQLNDVSKLTLGRTWIVNGKDYYYDKDLTLILKDTGFHHIQLIVSDQFLCTDTLEADVFVGHKFTLFMPNAFTPNGDGNNETFLPVGDIHSLEYYSLNIYDRWGSVIFHSSDPQIGWNGKFNNSGTEVPTGAYPYLLNYKVNRSNPVSEKKMLTLIR</sequence>
<comment type="caution">
    <text evidence="2">The sequence shown here is derived from an EMBL/GenBank/DDBJ whole genome shotgun (WGS) entry which is preliminary data.</text>
</comment>
<dbReference type="Pfam" id="PF18911">
    <property type="entry name" value="PKD_4"/>
    <property type="match status" value="2"/>
</dbReference>
<dbReference type="Gene3D" id="2.60.40.10">
    <property type="entry name" value="Immunoglobulins"/>
    <property type="match status" value="2"/>
</dbReference>
<dbReference type="InterPro" id="IPR022409">
    <property type="entry name" value="PKD/Chitinase_dom"/>
</dbReference>
<evidence type="ECO:0000313" key="3">
    <source>
        <dbReference type="Proteomes" id="UP000808349"/>
    </source>
</evidence>
<dbReference type="InterPro" id="IPR013783">
    <property type="entry name" value="Ig-like_fold"/>
</dbReference>
<dbReference type="NCBIfam" id="TIGR04131">
    <property type="entry name" value="Bac_Flav_CTERM"/>
    <property type="match status" value="1"/>
</dbReference>
<dbReference type="SMART" id="SM00089">
    <property type="entry name" value="PKD"/>
    <property type="match status" value="2"/>
</dbReference>
<accession>A0A9D7XJ01</accession>
<dbReference type="PROSITE" id="PS50093">
    <property type="entry name" value="PKD"/>
    <property type="match status" value="2"/>
</dbReference>
<dbReference type="InterPro" id="IPR035986">
    <property type="entry name" value="PKD_dom_sf"/>
</dbReference>
<feature type="domain" description="PKD" evidence="1">
    <location>
        <begin position="399"/>
        <end position="451"/>
    </location>
</feature>
<name>A0A9D7XJ01_9BACT</name>
<dbReference type="CDD" id="cd00146">
    <property type="entry name" value="PKD"/>
    <property type="match status" value="1"/>
</dbReference>
<dbReference type="SUPFAM" id="SSF49299">
    <property type="entry name" value="PKD domain"/>
    <property type="match status" value="2"/>
</dbReference>
<evidence type="ECO:0000313" key="2">
    <source>
        <dbReference type="EMBL" id="MBK9719203.1"/>
    </source>
</evidence>